<dbReference type="Proteomes" id="UP000264492">
    <property type="component" value="Unassembled WGS sequence"/>
</dbReference>
<comment type="caution">
    <text evidence="1">The sequence shown here is derived from an EMBL/GenBank/DDBJ whole genome shotgun (WGS) entry which is preliminary data.</text>
</comment>
<evidence type="ECO:0000313" key="1">
    <source>
        <dbReference type="EMBL" id="RDZ26313.1"/>
    </source>
</evidence>
<name>A0A371JXD2_9GAMM</name>
<dbReference type="InterPro" id="IPR045441">
    <property type="entry name" value="DUF6506"/>
</dbReference>
<dbReference type="Pfam" id="PF20116">
    <property type="entry name" value="DUF6506"/>
    <property type="match status" value="2"/>
</dbReference>
<dbReference type="EMBL" id="QTSU01000004">
    <property type="protein sequence ID" value="RDZ26313.1"/>
    <property type="molecule type" value="Genomic_DNA"/>
</dbReference>
<gene>
    <name evidence="1" type="ORF">DX914_18805</name>
</gene>
<dbReference type="RefSeq" id="WP_115861679.1">
    <property type="nucleotide sequence ID" value="NZ_QTSU01000004.1"/>
</dbReference>
<accession>A0A371JXD2</accession>
<dbReference type="AlphaFoldDB" id="A0A371JXD2"/>
<keyword evidence="2" id="KW-1185">Reference proteome</keyword>
<sequence>MNTQPRRTVIVEVPGADPARDRHLFAGGGAAATELVLIPATDAALAIARESAAAGVPRIELCGGMGVAWQARTAAVVGARVRVGAVSFGFESLQQVARVQSRFSDGEAVPTLLLLLLPGSDPRQERYAYANAALSVVAVPDAEAAAAEARRALEQGIGLIELYGELTPAIATQVIHAVQARIPVGVVGYAAQDLGGDRA</sequence>
<proteinExistence type="predicted"/>
<protein>
    <submittedName>
        <fullName evidence="1">Uncharacterized protein</fullName>
    </submittedName>
</protein>
<evidence type="ECO:0000313" key="2">
    <source>
        <dbReference type="Proteomes" id="UP000264492"/>
    </source>
</evidence>
<organism evidence="1 2">
    <name type="scientific">Lysobacter silvisoli</name>
    <dbReference type="NCBI Taxonomy" id="2293254"/>
    <lineage>
        <taxon>Bacteria</taxon>
        <taxon>Pseudomonadati</taxon>
        <taxon>Pseudomonadota</taxon>
        <taxon>Gammaproteobacteria</taxon>
        <taxon>Lysobacterales</taxon>
        <taxon>Lysobacteraceae</taxon>
        <taxon>Lysobacter</taxon>
    </lineage>
</organism>
<dbReference type="OrthoDB" id="8595161at2"/>
<reference evidence="1 2" key="1">
    <citation type="submission" date="2018-08" db="EMBL/GenBank/DDBJ databases">
        <title>Lysobacter sp. zong2l5, whole genome shotgun sequence.</title>
        <authorList>
            <person name="Zhang X."/>
            <person name="Feng G."/>
            <person name="Zhu H."/>
        </authorList>
    </citation>
    <scope>NUCLEOTIDE SEQUENCE [LARGE SCALE GENOMIC DNA]</scope>
    <source>
        <strain evidence="2">zong2l5</strain>
    </source>
</reference>